<evidence type="ECO:0000256" key="5">
    <source>
        <dbReference type="ARBA" id="ARBA00023136"/>
    </source>
</evidence>
<feature type="domain" description="VWFD" evidence="9">
    <location>
        <begin position="854"/>
        <end position="1033"/>
    </location>
</feature>
<evidence type="ECO:0000256" key="6">
    <source>
        <dbReference type="ARBA" id="ARBA00023157"/>
    </source>
</evidence>
<evidence type="ECO:0000256" key="7">
    <source>
        <dbReference type="ARBA" id="ARBA00023180"/>
    </source>
</evidence>
<dbReference type="Pfam" id="PF12714">
    <property type="entry name" value="TILa"/>
    <property type="match status" value="5"/>
</dbReference>
<dbReference type="InterPro" id="IPR052749">
    <property type="entry name" value="Alpha-tectorin"/>
</dbReference>
<dbReference type="InterPro" id="IPR025615">
    <property type="entry name" value="TILa_dom"/>
</dbReference>
<organism evidence="10 11">
    <name type="scientific">Pelobates cultripes</name>
    <name type="common">Western spadefoot toad</name>
    <dbReference type="NCBI Taxonomy" id="61616"/>
    <lineage>
        <taxon>Eukaryota</taxon>
        <taxon>Metazoa</taxon>
        <taxon>Chordata</taxon>
        <taxon>Craniata</taxon>
        <taxon>Vertebrata</taxon>
        <taxon>Euteleostomi</taxon>
        <taxon>Amphibia</taxon>
        <taxon>Batrachia</taxon>
        <taxon>Anura</taxon>
        <taxon>Pelobatoidea</taxon>
        <taxon>Pelobatidae</taxon>
        <taxon>Pelobates</taxon>
    </lineage>
</organism>
<dbReference type="SMART" id="SM00216">
    <property type="entry name" value="VWD"/>
    <property type="match status" value="7"/>
</dbReference>
<evidence type="ECO:0000256" key="2">
    <source>
        <dbReference type="ARBA" id="ARBA00022475"/>
    </source>
</evidence>
<dbReference type="InterPro" id="IPR001846">
    <property type="entry name" value="VWF_type-D"/>
</dbReference>
<reference evidence="10" key="1">
    <citation type="submission" date="2022-03" db="EMBL/GenBank/DDBJ databases">
        <authorList>
            <person name="Alioto T."/>
            <person name="Alioto T."/>
            <person name="Gomez Garrido J."/>
        </authorList>
    </citation>
    <scope>NUCLEOTIDE SEQUENCE</scope>
</reference>
<dbReference type="InterPro" id="IPR001007">
    <property type="entry name" value="VWF_dom"/>
</dbReference>
<dbReference type="FunFam" id="2.10.25.10:FF:000055">
    <property type="entry name" value="alpha-tectorin isoform X1"/>
    <property type="match status" value="5"/>
</dbReference>
<dbReference type="PANTHER" id="PTHR46160:SF7">
    <property type="entry name" value="VWFD DOMAIN-CONTAINING PROTEIN"/>
    <property type="match status" value="1"/>
</dbReference>
<keyword evidence="4" id="KW-0677">Repeat</keyword>
<dbReference type="InterPro" id="IPR002919">
    <property type="entry name" value="TIL_dom"/>
</dbReference>
<feature type="domain" description="VWFD" evidence="9">
    <location>
        <begin position="1659"/>
        <end position="1839"/>
    </location>
</feature>
<feature type="domain" description="VWFD" evidence="9">
    <location>
        <begin position="1242"/>
        <end position="1422"/>
    </location>
</feature>
<keyword evidence="2" id="KW-1003">Cell membrane</keyword>
<keyword evidence="3 8" id="KW-0732">Signal</keyword>
<accession>A0AAD1T315</accession>
<evidence type="ECO:0000313" key="11">
    <source>
        <dbReference type="Proteomes" id="UP001295444"/>
    </source>
</evidence>
<gene>
    <name evidence="10" type="ORF">PECUL_23A052020</name>
</gene>
<proteinExistence type="predicted"/>
<keyword evidence="6" id="KW-1015">Disulfide bond</keyword>
<feature type="domain" description="VWFD" evidence="9">
    <location>
        <begin position="464"/>
        <end position="644"/>
    </location>
</feature>
<feature type="chain" id="PRO_5042232373" evidence="8">
    <location>
        <begin position="29"/>
        <end position="2998"/>
    </location>
</feature>
<dbReference type="SMART" id="SM00832">
    <property type="entry name" value="C8"/>
    <property type="match status" value="6"/>
</dbReference>
<feature type="domain" description="VWFD" evidence="9">
    <location>
        <begin position="2050"/>
        <end position="2229"/>
    </location>
</feature>
<dbReference type="Pfam" id="PF17517">
    <property type="entry name" value="IgGFc_binding"/>
    <property type="match status" value="1"/>
</dbReference>
<name>A0AAD1T315_PELCU</name>
<keyword evidence="11" id="KW-1185">Reference proteome</keyword>
<evidence type="ECO:0000256" key="8">
    <source>
        <dbReference type="SAM" id="SignalP"/>
    </source>
</evidence>
<dbReference type="PROSITE" id="PS51233">
    <property type="entry name" value="VWFD"/>
    <property type="match status" value="7"/>
</dbReference>
<evidence type="ECO:0000256" key="1">
    <source>
        <dbReference type="ARBA" id="ARBA00004236"/>
    </source>
</evidence>
<dbReference type="SMART" id="SM00274">
    <property type="entry name" value="FOLN"/>
    <property type="match status" value="2"/>
</dbReference>
<sequence length="2998" mass="326532">MSFSPAMGWVTFLQLCVSWSLLCGLCTAGPQGTEFVTAFMQNYQTTYSVANFQLIITGYSASTTVTITMNSFKKVVNVEERSTVTVQIPANAELPGTSKTNNVVYIQANKDISVLTLNDKYQSSDTSVIFPVSDLGTDYYIVTPLGGPPDAFKEFAVISAGTRTNVDIFLKGSVTYDRKVYPAGSKLTVTLEAYSVLQLLGSDDLSGSRVVSQKPVAVLSGHTCTWQNTKCNHVYEHLLPVPSWGTTFIVPPVYFQTKSDIAVVIASKVTKIDYQIASEKFSTNLAEGQVIRLDIPPKTPLYITASAGIQVTYYLTGWQDRTGIQYDPTLISIPSVDNYCSSYYIFGQQDFDNYGTVVAKTADVAKLTANKVSLPDLTWTNIPGTEYSWTTKKLARTFGFLFMENPSSPFLLLSYGITKLNTYGSPAICIDASSGPSCSTVKCRAKEKCKMDNGKPVCIPEYEAYCHAVGDPHYRTFDGRFYDFQGTCSYTIAKNCGSDNRLKSFNVVAKNENRGSTRVAYVSYVTVEVYGFSISLVRYENGFVRVNNQRQRLPMSLNDGQVRLYQSGGSVVIETDFTLKVYYDWNSILKVYLSSSYFGSVCGLCGNFNGNPGDDLTTPEGTMAPNLVDFGKSWKVEDGDRFCWHNCNGECKTCPLETQKKYEGEGNCGFINKADGPFRQCHAVLDPKNYLDNCVYDLCMNGGSKQILCQSLKTYAEACQKNNIQIAEWRSLSGCPMQCPANSQYKLCGGACPKTCNDDATPTKCSDTCVETCECKEGYVLDEGKCISSVSCGCIFEGKLYAANEKFWGDTKCEKQCTCNPSTRKVECKATKCKSSEKCDVVNGIQNCYPLTYGSCSASGDPHYITFDGTRYDFQGTCIYQFVGVCKKSDDLVDFSVNVQNDNRGSKVVSYVTAVQVNICDFDIVIDRRYKDKILLNGVLTNLPYIVDNGKLSIYKEGFHCIVQTSFGVRVSFNWESHIAVKVPSTYAGALCGLCGNFDGNANNDFTMKNNQITNKPLLFGNSWKVKNIPGCYEEDKGDCSKLAELELRHTNNKEGCGILKDRSGPFRECQAKVDPQGYFKSCVYDACFYEGRQDVLCKIIASYATACQQAGAVIYPWRSAKFCSPVCPKNSHYDTCASGCSPTCLTLAPPLGCNPTCSEGCVCDDGFILSGGDCVPIAQCGCNYNNRYYKSGEIFYPNGLCNQQCTCTASGVVDCKAFSCGANEECKVVDGVQKCQPIGSAQCSAAGDPHYVSFDGLYFDFQGTCTYTLSKTVTSNANLVPFAINVKNEKWGDGRVAVTKLVAFEVYGYNLVLLYDNRGRVLVNGVLNNLPLTLEGGKIRVFQHGLRAIIETDFGVQVSYDLVYHVIVTVPGNYKGQLGGLCGNYNGDRRDEFQQPDKALAPDATSFGATWKVQIPGVNCDHGCGAAGNPCPVCDSRKKEIFQTDNYCGFLKKPDGPLSACYGTVNPDNYFNSCLFDLCAGQGDSKILCHSIQSYVAACQAAGVTVQPWRTDAFCPLTCPANSKYKVCADVCSITCAGITDPAKCPETCAEGCECNDGFFFDGQGCVSMDKCGCFENGKYYQPNEEVLSNDCKEICSCSPVGGLDCKQTGCAADETCQIKDGIVKCINKDPCKSVTCRVKETCKIQDGNPVCVPNYIGTCWGWGDPHYHTFDGYNYDFQGTCTYVLSKYIGNDPTLVPFTIEEKNDNRGSQAVSFVRTVSIYTYGYKVSILKGESGKVRVNDVLTNLPVTLLDGKITISMSGFNAVLRTDFGLQVTYEYNWHVVVTLTSSYYGATGGLCGNFNQNIGDELVGIDNKPVTSVIDWAKSWKVNDRDPFCWDVCRGVCPTCDDSKKNLYGNNDFCGLISKPVDGPFRECHAKVNPDNFFDNCLYDVCIQGGAKQFLCQALNAYANTCRKQGVKIYDWRTPSGCAQPCPANSHYEFCGNACPASCTDRTAPARCTDDCVETCQCNDGFVLSADKCVPVASCGCNYNGAYYQPNQEFWSDDNCHVLCKCDPTLGMVTCKETSCKASERCMVVNGVRGCQPISYSTCSASGDPHYTTFDGKRFDFMGTCVYQLVGVTSSDASLTRFTVNVQNNNRGNKAVSYTKVVSVDIYGMTLTLSLDYPRRILIDGIATALPFYYQNNKIAAYVSGSQGVIKTDFDVTITYDWSSYVTVTVPSTYSNAVGGLCGNNNKNPNDDFTMKTGGAAGTAVQFGNSWKVAEVQGCSPECTGTCPLCTEAQKEAYKAEKYCGILTKTNGPFKECRSVVDPTPYFNNCVFDACQYKGHSSSFCTAIGFYVSACQDAGVQIQEWRSDAFCPPSCPINTHYELCGDSCPVTCHGLAAPTGCQSSCKEGCYCNNGFMMSGHKCVPLAQCGCVYQGKYYQKNEVFFAEGQCNQRCQCGENGNVKCQAETCKPEEECTVVNGVRGCHAKDCGRCVANGDPHYISFDGLTFDFQGTCTYILSKVVADDPRLEKFSVVVENESYGNGQVAVTRLVVVSVYGYSVAIERGMKWKVKVDGEIQTLPLVIGDGDISVNQEGSNIVLQTDFGMKVLYDTVYHVILSIPGTYRGKLGGLCGNFNGDKTDEYQLPSSQVVRNVNEFGAAWKVSIAGAKCSDGCTDQCAVCDATKLQPYKATTSCGMITDPAGPFKACHSKISPVEYFNHCAYDACAVNGNDGVVCKSIQSYAAACHTVGVAIGTWRSPTFCPFSCQANSHYELCTRTCEGTCSGISSQTTCTTRCFEGCECNAGYTFDGEECVTMDKCGCTFNGRYLSDGESFVTLDCSQRCKCSAGGVVCQAISCNANERCGLRNGIRGCFLVEGECTLNPQKFVTFDGLSGGPVGTGPFEVVSLCKADEDQQIRVIADIQNCGRAGTSVSRLHIFHRGGLVTISKDKEIWVNGRSVSLPVQLTGILSATRKDNSVFVAIGSTVKIDFSDTGNLSVRVSEELSERVCGACGNFNGNKADDLLTPAGKSAANIVQLITSWTAQDFYSCNA</sequence>
<dbReference type="SUPFAM" id="SSF57567">
    <property type="entry name" value="Serine protease inhibitors"/>
    <property type="match status" value="6"/>
</dbReference>
<protein>
    <submittedName>
        <fullName evidence="10">C-binding -like</fullName>
    </submittedName>
</protein>
<keyword evidence="7" id="KW-0325">Glycoprotein</keyword>
<dbReference type="Pfam" id="PF00094">
    <property type="entry name" value="VWD"/>
    <property type="match status" value="7"/>
</dbReference>
<evidence type="ECO:0000259" key="9">
    <source>
        <dbReference type="PROSITE" id="PS51233"/>
    </source>
</evidence>
<feature type="domain" description="VWFD" evidence="9">
    <location>
        <begin position="2824"/>
        <end position="2997"/>
    </location>
</feature>
<dbReference type="Pfam" id="PF08742">
    <property type="entry name" value="C8"/>
    <property type="match status" value="6"/>
</dbReference>
<dbReference type="Gene3D" id="2.10.25.10">
    <property type="entry name" value="Laminin"/>
    <property type="match status" value="6"/>
</dbReference>
<dbReference type="CDD" id="cd19941">
    <property type="entry name" value="TIL"/>
    <property type="match status" value="6"/>
</dbReference>
<dbReference type="GO" id="GO:0005886">
    <property type="term" value="C:plasma membrane"/>
    <property type="evidence" value="ECO:0007669"/>
    <property type="project" value="UniProtKB-SubCell"/>
</dbReference>
<feature type="signal peptide" evidence="8">
    <location>
        <begin position="1"/>
        <end position="28"/>
    </location>
</feature>
<dbReference type="InterPro" id="IPR014853">
    <property type="entry name" value="VWF/SSPO/ZAN-like_Cys-rich_dom"/>
</dbReference>
<dbReference type="SMART" id="SM00214">
    <property type="entry name" value="VWC"/>
    <property type="match status" value="4"/>
</dbReference>
<comment type="subcellular location">
    <subcellularLocation>
        <location evidence="1">Cell membrane</location>
    </subcellularLocation>
</comment>
<dbReference type="Pfam" id="PF01826">
    <property type="entry name" value="TIL"/>
    <property type="match status" value="6"/>
</dbReference>
<dbReference type="Proteomes" id="UP001295444">
    <property type="component" value="Chromosome 10"/>
</dbReference>
<keyword evidence="5" id="KW-0472">Membrane</keyword>
<evidence type="ECO:0000256" key="4">
    <source>
        <dbReference type="ARBA" id="ARBA00022737"/>
    </source>
</evidence>
<dbReference type="EMBL" id="OW240921">
    <property type="protein sequence ID" value="CAH2318252.1"/>
    <property type="molecule type" value="Genomic_DNA"/>
</dbReference>
<evidence type="ECO:0000256" key="3">
    <source>
        <dbReference type="ARBA" id="ARBA00022729"/>
    </source>
</evidence>
<dbReference type="InterPro" id="IPR035234">
    <property type="entry name" value="IgGFc-bd_N"/>
</dbReference>
<evidence type="ECO:0000313" key="10">
    <source>
        <dbReference type="EMBL" id="CAH2318252.1"/>
    </source>
</evidence>
<dbReference type="PANTHER" id="PTHR46160">
    <property type="entry name" value="ALPHA-TECTORIN-RELATED"/>
    <property type="match status" value="1"/>
</dbReference>
<dbReference type="InterPro" id="IPR003645">
    <property type="entry name" value="Fol_N"/>
</dbReference>
<dbReference type="SMART" id="SM00215">
    <property type="entry name" value="VWC_out"/>
    <property type="match status" value="5"/>
</dbReference>
<dbReference type="InterPro" id="IPR036084">
    <property type="entry name" value="Ser_inhib-like_sf"/>
</dbReference>
<feature type="domain" description="VWFD" evidence="9">
    <location>
        <begin position="2438"/>
        <end position="2618"/>
    </location>
</feature>